<dbReference type="PROSITE" id="PS00098">
    <property type="entry name" value="THIOLASE_1"/>
    <property type="match status" value="1"/>
</dbReference>
<evidence type="ECO:0000256" key="6">
    <source>
        <dbReference type="ARBA" id="ARBA00023098"/>
    </source>
</evidence>
<dbReference type="SUPFAM" id="SSF53901">
    <property type="entry name" value="Thiolase-like"/>
    <property type="match status" value="2"/>
</dbReference>
<evidence type="ECO:0000256" key="1">
    <source>
        <dbReference type="ARBA" id="ARBA00010982"/>
    </source>
</evidence>
<comment type="caution">
    <text evidence="12">The sequence shown here is derived from an EMBL/GenBank/DDBJ whole genome shotgun (WGS) entry which is preliminary data.</text>
</comment>
<evidence type="ECO:0000256" key="7">
    <source>
        <dbReference type="ARBA" id="ARBA00023315"/>
    </source>
</evidence>
<protein>
    <submittedName>
        <fullName evidence="12">Acetyl-CoA C-acetyltransferase</fullName>
    </submittedName>
</protein>
<feature type="active site" description="Proton acceptor" evidence="8">
    <location>
        <position position="382"/>
    </location>
</feature>
<dbReference type="InterPro" id="IPR002155">
    <property type="entry name" value="Thiolase"/>
</dbReference>
<dbReference type="GO" id="GO:0003988">
    <property type="term" value="F:acetyl-CoA C-acyltransferase activity"/>
    <property type="evidence" value="ECO:0007669"/>
    <property type="project" value="UniProtKB-ARBA"/>
</dbReference>
<dbReference type="Proteomes" id="UP000294832">
    <property type="component" value="Unassembled WGS sequence"/>
</dbReference>
<keyword evidence="13" id="KW-1185">Reference proteome</keyword>
<dbReference type="FunFam" id="3.40.47.10:FF:000010">
    <property type="entry name" value="Acetyl-CoA acetyltransferase (Thiolase)"/>
    <property type="match status" value="1"/>
</dbReference>
<feature type="domain" description="Thiolase N-terminal" evidence="10">
    <location>
        <begin position="9"/>
        <end position="266"/>
    </location>
</feature>
<evidence type="ECO:0000256" key="8">
    <source>
        <dbReference type="PIRSR" id="PIRSR000429-1"/>
    </source>
</evidence>
<dbReference type="EMBL" id="SLWF01000026">
    <property type="protein sequence ID" value="TCN81144.1"/>
    <property type="molecule type" value="Genomic_DNA"/>
</dbReference>
<accession>A0A4V2RRU3</accession>
<keyword evidence="2" id="KW-0963">Cytoplasm</keyword>
<dbReference type="PANTHER" id="PTHR18919">
    <property type="entry name" value="ACETYL-COA C-ACYLTRANSFERASE"/>
    <property type="match status" value="1"/>
</dbReference>
<dbReference type="InterPro" id="IPR020610">
    <property type="entry name" value="Thiolase_AS"/>
</dbReference>
<evidence type="ECO:0000259" key="10">
    <source>
        <dbReference type="Pfam" id="PF00108"/>
    </source>
</evidence>
<keyword evidence="5" id="KW-0442">Lipid degradation</keyword>
<reference evidence="12 13" key="1">
    <citation type="submission" date="2019-03" db="EMBL/GenBank/DDBJ databases">
        <title>Freshwater and sediment microbial communities from various areas in North America, analyzing microbe dynamics in response to fracking.</title>
        <authorList>
            <person name="Lamendella R."/>
        </authorList>
    </citation>
    <scope>NUCLEOTIDE SEQUENCE [LARGE SCALE GENOMIC DNA]</scope>
    <source>
        <strain evidence="12 13">74A</strain>
    </source>
</reference>
<dbReference type="NCBIfam" id="TIGR01930">
    <property type="entry name" value="AcCoA-C-Actrans"/>
    <property type="match status" value="1"/>
</dbReference>
<dbReference type="Gene3D" id="3.40.47.10">
    <property type="match status" value="2"/>
</dbReference>
<dbReference type="Pfam" id="PF00108">
    <property type="entry name" value="Thiolase_N"/>
    <property type="match status" value="1"/>
</dbReference>
<evidence type="ECO:0000256" key="3">
    <source>
        <dbReference type="ARBA" id="ARBA00022679"/>
    </source>
</evidence>
<keyword evidence="3 9" id="KW-0808">Transferase</keyword>
<dbReference type="OrthoDB" id="8951704at2"/>
<dbReference type="PROSITE" id="PS00099">
    <property type="entry name" value="THIOLASE_3"/>
    <property type="match status" value="1"/>
</dbReference>
<evidence type="ECO:0000256" key="5">
    <source>
        <dbReference type="ARBA" id="ARBA00022963"/>
    </source>
</evidence>
<gene>
    <name evidence="12" type="ORF">EDC91_12610</name>
</gene>
<proteinExistence type="inferred from homology"/>
<dbReference type="CDD" id="cd00751">
    <property type="entry name" value="thiolase"/>
    <property type="match status" value="1"/>
</dbReference>
<evidence type="ECO:0000256" key="4">
    <source>
        <dbReference type="ARBA" id="ARBA00022832"/>
    </source>
</evidence>
<evidence type="ECO:0000256" key="2">
    <source>
        <dbReference type="ARBA" id="ARBA00022490"/>
    </source>
</evidence>
<organism evidence="12 13">
    <name type="scientific">Shewanella fodinae</name>
    <dbReference type="NCBI Taxonomy" id="552357"/>
    <lineage>
        <taxon>Bacteria</taxon>
        <taxon>Pseudomonadati</taxon>
        <taxon>Pseudomonadota</taxon>
        <taxon>Gammaproteobacteria</taxon>
        <taxon>Alteromonadales</taxon>
        <taxon>Shewanellaceae</taxon>
        <taxon>Shewanella</taxon>
    </lineage>
</organism>
<name>A0A4V2RRU3_9GAMM</name>
<dbReference type="InterPro" id="IPR020615">
    <property type="entry name" value="Thiolase_acyl_enz_int_AS"/>
</dbReference>
<evidence type="ECO:0000256" key="9">
    <source>
        <dbReference type="RuleBase" id="RU003557"/>
    </source>
</evidence>
<feature type="domain" description="Thiolase C-terminal" evidence="11">
    <location>
        <begin position="274"/>
        <end position="394"/>
    </location>
</feature>
<feature type="active site" description="Acyl-thioester intermediate" evidence="8">
    <location>
        <position position="93"/>
    </location>
</feature>
<dbReference type="RefSeq" id="WP_133039903.1">
    <property type="nucleotide sequence ID" value="NZ_SLWF01000026.1"/>
</dbReference>
<sequence length="395" mass="41071">MGVTITDDVVIVAARRTPMGGFLGSLASVPAPQLAATVIRELLHSTQLPAERVSEVLLGCVLPAGVGQAPARQAALGAGLPLSVGATTLNKVCGSGMKSVMLAHDMLRAETAEVVIAGGMESMSRAPYMLDKARTGQRMGHGRLVDHMFIDGLEDAYTGASMGSFAQKTADEFGLSRADMDAWAQTSLARAKTAIAEGAFAAEIVAVTVNDRRGDYQIDTDEQPGNAKPEKIPTLKPAFAQDGTITAANSSSISDGAAALMLMRRSLAQSLDLPVLATIKGHSSHAQAPALFTTAPIGAIEKLLQKLNWTTADVDLLEINEAFAMVTMLAINEMRLDPEKVNVNGGACALGHPIGCSGARILVTLIHALKQRGLKRGIATLCIGGGEATAIAVEV</sequence>
<dbReference type="AlphaFoldDB" id="A0A4V2RRU3"/>
<dbReference type="InterPro" id="IPR020616">
    <property type="entry name" value="Thiolase_N"/>
</dbReference>
<dbReference type="PIRSF" id="PIRSF000429">
    <property type="entry name" value="Ac-CoA_Ac_transf"/>
    <property type="match status" value="1"/>
</dbReference>
<feature type="active site" description="Proton acceptor" evidence="8">
    <location>
        <position position="352"/>
    </location>
</feature>
<dbReference type="PANTHER" id="PTHR18919:SF164">
    <property type="entry name" value="ACETYL-COA ACETYLTRANSFERASE"/>
    <property type="match status" value="1"/>
</dbReference>
<evidence type="ECO:0000313" key="13">
    <source>
        <dbReference type="Proteomes" id="UP000294832"/>
    </source>
</evidence>
<comment type="similarity">
    <text evidence="1 9">Belongs to the thiolase-like superfamily. Thiolase family.</text>
</comment>
<keyword evidence="4" id="KW-0276">Fatty acid metabolism</keyword>
<dbReference type="GO" id="GO:0006631">
    <property type="term" value="P:fatty acid metabolic process"/>
    <property type="evidence" value="ECO:0007669"/>
    <property type="project" value="UniProtKB-KW"/>
</dbReference>
<evidence type="ECO:0000259" key="11">
    <source>
        <dbReference type="Pfam" id="PF02803"/>
    </source>
</evidence>
<dbReference type="InterPro" id="IPR016039">
    <property type="entry name" value="Thiolase-like"/>
</dbReference>
<evidence type="ECO:0000313" key="12">
    <source>
        <dbReference type="EMBL" id="TCN81144.1"/>
    </source>
</evidence>
<dbReference type="InterPro" id="IPR020617">
    <property type="entry name" value="Thiolase_C"/>
</dbReference>
<keyword evidence="6" id="KW-0443">Lipid metabolism</keyword>
<dbReference type="GO" id="GO:0016042">
    <property type="term" value="P:lipid catabolic process"/>
    <property type="evidence" value="ECO:0007669"/>
    <property type="project" value="UniProtKB-KW"/>
</dbReference>
<dbReference type="Pfam" id="PF02803">
    <property type="entry name" value="Thiolase_C"/>
    <property type="match status" value="1"/>
</dbReference>
<keyword evidence="7 9" id="KW-0012">Acyltransferase</keyword>